<gene>
    <name evidence="1" type="ORF">NTE_00678</name>
</gene>
<dbReference type="GeneID" id="75933608"/>
<dbReference type="STRING" id="1459636.NTE_00678"/>
<accession>A0A075MNI3</accession>
<dbReference type="Proteomes" id="UP000028194">
    <property type="component" value="Chromosome"/>
</dbReference>
<dbReference type="KEGG" id="nev:NTE_00678"/>
<name>A0A075MNI3_9ARCH</name>
<keyword evidence="2" id="KW-1185">Reference proteome</keyword>
<sequence length="44" mass="5055">MMYGPLCEKCLHPLERHGYVLTKLDGKEVRRCEIGVCTCVIMTK</sequence>
<dbReference type="RefSeq" id="WP_264357936.1">
    <property type="nucleotide sequence ID" value="NZ_CP007174.1"/>
</dbReference>
<protein>
    <submittedName>
        <fullName evidence="1">Uncharacterized protein</fullName>
    </submittedName>
</protein>
<evidence type="ECO:0000313" key="2">
    <source>
        <dbReference type="Proteomes" id="UP000028194"/>
    </source>
</evidence>
<reference evidence="1 2" key="1">
    <citation type="journal article" date="2014" name="PLoS ONE">
        <title>Genome Sequence of Candidatus Nitrososphaera evergladensis from Group I.1b Enriched from Everglades Soil Reveals Novel Genomic Features of the Ammonia-Oxidizing Archaea.</title>
        <authorList>
            <person name="Zhalnina K.V."/>
            <person name="Dias R."/>
            <person name="Leonard M.T."/>
            <person name="Dorr de Quadros P."/>
            <person name="Camargo F.A."/>
            <person name="Drew J.C."/>
            <person name="Farmerie W.G."/>
            <person name="Daroub S.H."/>
            <person name="Triplett E.W."/>
        </authorList>
    </citation>
    <scope>NUCLEOTIDE SEQUENCE [LARGE SCALE GENOMIC DNA]</scope>
    <source>
        <strain evidence="1 2">SR1</strain>
    </source>
</reference>
<dbReference type="EMBL" id="CP007174">
    <property type="protein sequence ID" value="AIF82758.1"/>
    <property type="molecule type" value="Genomic_DNA"/>
</dbReference>
<dbReference type="AlphaFoldDB" id="A0A075MNI3"/>
<organism evidence="1 2">
    <name type="scientific">Candidatus Nitrososphaera evergladensis SR1</name>
    <dbReference type="NCBI Taxonomy" id="1459636"/>
    <lineage>
        <taxon>Archaea</taxon>
        <taxon>Nitrososphaerota</taxon>
        <taxon>Nitrososphaeria</taxon>
        <taxon>Nitrososphaerales</taxon>
        <taxon>Nitrososphaeraceae</taxon>
        <taxon>Nitrososphaera</taxon>
    </lineage>
</organism>
<dbReference type="HOGENOM" id="CLU_3245484_0_0_2"/>
<proteinExistence type="predicted"/>
<evidence type="ECO:0000313" key="1">
    <source>
        <dbReference type="EMBL" id="AIF82758.1"/>
    </source>
</evidence>